<evidence type="ECO:0000313" key="1">
    <source>
        <dbReference type="EMBL" id="KXB54995.1"/>
    </source>
</evidence>
<evidence type="ECO:0008006" key="3">
    <source>
        <dbReference type="Google" id="ProtNLM"/>
    </source>
</evidence>
<dbReference type="RefSeq" id="WP_066131187.1">
    <property type="nucleotide sequence ID" value="NZ_KQ959912.1"/>
</dbReference>
<reference evidence="1 2" key="1">
    <citation type="submission" date="2016-01" db="EMBL/GenBank/DDBJ databases">
        <authorList>
            <person name="Mitreva M."/>
            <person name="Pepin K.H."/>
            <person name="Mihindukulasuriya K.A."/>
            <person name="Fulton R."/>
            <person name="Fronick C."/>
            <person name="O'Laughlin M."/>
            <person name="Miner T."/>
            <person name="Herter B."/>
            <person name="Rosa B.A."/>
            <person name="Cordes M."/>
            <person name="Tomlinson C."/>
            <person name="Wollam A."/>
            <person name="Palsikar V.B."/>
            <person name="Mardis E.R."/>
            <person name="Wilson R.K."/>
        </authorList>
    </citation>
    <scope>NUCLEOTIDE SEQUENCE [LARGE SCALE GENOMIC DNA]</scope>
    <source>
        <strain evidence="1 2">KA00071</strain>
    </source>
</reference>
<comment type="caution">
    <text evidence="1">The sequence shown here is derived from an EMBL/GenBank/DDBJ whole genome shotgun (WGS) entry which is preliminary data.</text>
</comment>
<evidence type="ECO:0000313" key="2">
    <source>
        <dbReference type="Proteomes" id="UP000070467"/>
    </source>
</evidence>
<keyword evidence="2" id="KW-1185">Reference proteome</keyword>
<dbReference type="EMBL" id="LSDB01000078">
    <property type="protein sequence ID" value="KXB54995.1"/>
    <property type="molecule type" value="Genomic_DNA"/>
</dbReference>
<name>A0ABR5TL63_9BACL</name>
<gene>
    <name evidence="1" type="ORF">HMPREF1871_01245</name>
</gene>
<accession>A0ABR5TL63</accession>
<proteinExistence type="predicted"/>
<dbReference type="Proteomes" id="UP000070467">
    <property type="component" value="Unassembled WGS sequence"/>
</dbReference>
<dbReference type="Gene3D" id="3.30.429.10">
    <property type="entry name" value="Macrophage Migration Inhibitory Factor"/>
    <property type="match status" value="1"/>
</dbReference>
<sequence>MPRIVVKGVTKEDLKNSSKELLESVEKIIKRPKSSFTLDLLESTAILDGEEIKRVYVEIFWKERPLDVCREVAEKIKEIIKKSGYENIYVCFKNLDLEKEFIF</sequence>
<protein>
    <recommendedName>
        <fullName evidence="3">DUF1904 family protein</fullName>
    </recommendedName>
</protein>
<dbReference type="InterPro" id="IPR014347">
    <property type="entry name" value="Tautomerase/MIF_sf"/>
</dbReference>
<organism evidence="1 2">
    <name type="scientific">Gemelliphila asaccharolytica</name>
    <dbReference type="NCBI Taxonomy" id="502393"/>
    <lineage>
        <taxon>Bacteria</taxon>
        <taxon>Bacillati</taxon>
        <taxon>Bacillota</taxon>
        <taxon>Bacilli</taxon>
        <taxon>Bacillales</taxon>
        <taxon>Gemellaceae</taxon>
        <taxon>Gemelliphila</taxon>
    </lineage>
</organism>
<dbReference type="Pfam" id="PF08921">
    <property type="entry name" value="DUF1904"/>
    <property type="match status" value="1"/>
</dbReference>
<dbReference type="SUPFAM" id="SSF55331">
    <property type="entry name" value="Tautomerase/MIF"/>
    <property type="match status" value="1"/>
</dbReference>
<dbReference type="InterPro" id="IPR015017">
    <property type="entry name" value="DUF1904"/>
</dbReference>